<evidence type="ECO:0000259" key="1">
    <source>
        <dbReference type="Pfam" id="PF04773"/>
    </source>
</evidence>
<dbReference type="Pfam" id="PF04773">
    <property type="entry name" value="FecR"/>
    <property type="match status" value="1"/>
</dbReference>
<name>A0A917BQZ2_9HYPH</name>
<feature type="domain" description="FecR N-terminal" evidence="2">
    <location>
        <begin position="13"/>
        <end position="55"/>
    </location>
</feature>
<dbReference type="GO" id="GO:0016989">
    <property type="term" value="F:sigma factor antagonist activity"/>
    <property type="evidence" value="ECO:0007669"/>
    <property type="project" value="TreeGrafter"/>
</dbReference>
<gene>
    <name evidence="3" type="primary">fecR</name>
    <name evidence="3" type="ORF">GCM10007301_08330</name>
</gene>
<evidence type="ECO:0000259" key="2">
    <source>
        <dbReference type="Pfam" id="PF16220"/>
    </source>
</evidence>
<dbReference type="EMBL" id="BMCT01000001">
    <property type="protein sequence ID" value="GGF51241.1"/>
    <property type="molecule type" value="Genomic_DNA"/>
</dbReference>
<organism evidence="3 4">
    <name type="scientific">Azorhizobium oxalatiphilum</name>
    <dbReference type="NCBI Taxonomy" id="980631"/>
    <lineage>
        <taxon>Bacteria</taxon>
        <taxon>Pseudomonadati</taxon>
        <taxon>Pseudomonadota</taxon>
        <taxon>Alphaproteobacteria</taxon>
        <taxon>Hyphomicrobiales</taxon>
        <taxon>Xanthobacteraceae</taxon>
        <taxon>Azorhizobium</taxon>
    </lineage>
</organism>
<evidence type="ECO:0000313" key="4">
    <source>
        <dbReference type="Proteomes" id="UP000606044"/>
    </source>
</evidence>
<dbReference type="AlphaFoldDB" id="A0A917BQZ2"/>
<dbReference type="Pfam" id="PF16220">
    <property type="entry name" value="DUF4880"/>
    <property type="match status" value="1"/>
</dbReference>
<dbReference type="PANTHER" id="PTHR30273">
    <property type="entry name" value="PERIPLASMIC SIGNAL SENSOR AND SIGMA FACTOR ACTIVATOR FECR-RELATED"/>
    <property type="match status" value="1"/>
</dbReference>
<dbReference type="Gene3D" id="2.60.120.1440">
    <property type="match status" value="1"/>
</dbReference>
<dbReference type="Proteomes" id="UP000606044">
    <property type="component" value="Unassembled WGS sequence"/>
</dbReference>
<dbReference type="InterPro" id="IPR006860">
    <property type="entry name" value="FecR"/>
</dbReference>
<dbReference type="PANTHER" id="PTHR30273:SF2">
    <property type="entry name" value="PROTEIN FECR"/>
    <property type="match status" value="1"/>
</dbReference>
<reference evidence="3" key="2">
    <citation type="submission" date="2020-09" db="EMBL/GenBank/DDBJ databases">
        <authorList>
            <person name="Sun Q."/>
            <person name="Sedlacek I."/>
        </authorList>
    </citation>
    <scope>NUCLEOTIDE SEQUENCE</scope>
    <source>
        <strain evidence="3">CCM 7897</strain>
    </source>
</reference>
<evidence type="ECO:0000313" key="3">
    <source>
        <dbReference type="EMBL" id="GGF51241.1"/>
    </source>
</evidence>
<reference evidence="3" key="1">
    <citation type="journal article" date="2014" name="Int. J. Syst. Evol. Microbiol.">
        <title>Complete genome sequence of Corynebacterium casei LMG S-19264T (=DSM 44701T), isolated from a smear-ripened cheese.</title>
        <authorList>
            <consortium name="US DOE Joint Genome Institute (JGI-PGF)"/>
            <person name="Walter F."/>
            <person name="Albersmeier A."/>
            <person name="Kalinowski J."/>
            <person name="Ruckert C."/>
        </authorList>
    </citation>
    <scope>NUCLEOTIDE SEQUENCE</scope>
    <source>
        <strain evidence="3">CCM 7897</strain>
    </source>
</reference>
<protein>
    <submittedName>
        <fullName evidence="3">Iron dicitrate transporter FecR</fullName>
    </submittedName>
</protein>
<proteinExistence type="predicted"/>
<dbReference type="InterPro" id="IPR012373">
    <property type="entry name" value="Ferrdict_sens_TM"/>
</dbReference>
<sequence length="320" mass="33535">MRQPEPDEADLIDEAIDLAIRLQSAPDNPVAQERVRVWRARGPAHEAAWLRVARVHGAAGKVLSDQRRAERHGNAGLSRRTMVLGGLVGLGAAATGAMVVPDLMRRAGADHVTAKGEVRRVALPDGGGVTLGPDSAVALDFGASRRGVRLLDGMAFFDVARDAERPFSVAAGDLILTTAAGALDVSTDAGRIGVALAQGAAEVHLGAAELPGGARLRPGDWLAFDTSSRTTERGRRDAGQIASWREGLVVAEHDSVGTLAARIGRWLPGRIVITDQEISNARVSGVFDLSDPLAALEAVVQPTGARVRQVASLVTIVSHL</sequence>
<dbReference type="PIRSF" id="PIRSF018266">
    <property type="entry name" value="FecR"/>
    <property type="match status" value="1"/>
</dbReference>
<accession>A0A917BQZ2</accession>
<keyword evidence="4" id="KW-1185">Reference proteome</keyword>
<feature type="domain" description="FecR protein" evidence="1">
    <location>
        <begin position="110"/>
        <end position="201"/>
    </location>
</feature>
<dbReference type="InterPro" id="IPR032623">
    <property type="entry name" value="FecR_N"/>
</dbReference>
<comment type="caution">
    <text evidence="3">The sequence shown here is derived from an EMBL/GenBank/DDBJ whole genome shotgun (WGS) entry which is preliminary data.</text>
</comment>